<dbReference type="GO" id="GO:0004497">
    <property type="term" value="F:monooxygenase activity"/>
    <property type="evidence" value="ECO:0007669"/>
    <property type="project" value="UniProtKB-KW"/>
</dbReference>
<comment type="pathway">
    <text evidence="3">Alkaloid biosynthesis.</text>
</comment>
<proteinExistence type="inferred from homology"/>
<keyword evidence="11 14" id="KW-0503">Monooxygenase</keyword>
<protein>
    <recommendedName>
        <fullName evidence="18">Cytochrome P450</fullName>
    </recommendedName>
</protein>
<evidence type="ECO:0000256" key="5">
    <source>
        <dbReference type="ARBA" id="ARBA00022617"/>
    </source>
</evidence>
<gene>
    <name evidence="16" type="ORF">H5410_023676</name>
</gene>
<dbReference type="SUPFAM" id="SSF48264">
    <property type="entry name" value="Cytochrome P450"/>
    <property type="match status" value="2"/>
</dbReference>
<keyword evidence="8 15" id="KW-1133">Transmembrane helix</keyword>
<evidence type="ECO:0000256" key="12">
    <source>
        <dbReference type="ARBA" id="ARBA00023136"/>
    </source>
</evidence>
<evidence type="ECO:0000313" key="16">
    <source>
        <dbReference type="EMBL" id="KAG5612395.1"/>
    </source>
</evidence>
<dbReference type="FunFam" id="1.10.630.10:FF:000097">
    <property type="entry name" value="Cytochrome P-450 19"/>
    <property type="match status" value="1"/>
</dbReference>
<dbReference type="Gene3D" id="1.10.630.10">
    <property type="entry name" value="Cytochrome P450"/>
    <property type="match status" value="2"/>
</dbReference>
<dbReference type="OrthoDB" id="2789670at2759"/>
<dbReference type="Proteomes" id="UP000824120">
    <property type="component" value="Chromosome 4"/>
</dbReference>
<evidence type="ECO:0000256" key="13">
    <source>
        <dbReference type="PIRSR" id="PIRSR602401-1"/>
    </source>
</evidence>
<organism evidence="16 17">
    <name type="scientific">Solanum commersonii</name>
    <name type="common">Commerson's wild potato</name>
    <name type="synonym">Commerson's nightshade</name>
    <dbReference type="NCBI Taxonomy" id="4109"/>
    <lineage>
        <taxon>Eukaryota</taxon>
        <taxon>Viridiplantae</taxon>
        <taxon>Streptophyta</taxon>
        <taxon>Embryophyta</taxon>
        <taxon>Tracheophyta</taxon>
        <taxon>Spermatophyta</taxon>
        <taxon>Magnoliopsida</taxon>
        <taxon>eudicotyledons</taxon>
        <taxon>Gunneridae</taxon>
        <taxon>Pentapetalae</taxon>
        <taxon>asterids</taxon>
        <taxon>lamiids</taxon>
        <taxon>Solanales</taxon>
        <taxon>Solanaceae</taxon>
        <taxon>Solanoideae</taxon>
        <taxon>Solaneae</taxon>
        <taxon>Solanum</taxon>
    </lineage>
</organism>
<dbReference type="PRINTS" id="PR00463">
    <property type="entry name" value="EP450I"/>
</dbReference>
<evidence type="ECO:0000256" key="7">
    <source>
        <dbReference type="ARBA" id="ARBA00022723"/>
    </source>
</evidence>
<dbReference type="GO" id="GO:0020037">
    <property type="term" value="F:heme binding"/>
    <property type="evidence" value="ECO:0007669"/>
    <property type="project" value="InterPro"/>
</dbReference>
<dbReference type="InterPro" id="IPR001128">
    <property type="entry name" value="Cyt_P450"/>
</dbReference>
<feature type="transmembrane region" description="Helical" evidence="15">
    <location>
        <begin position="77"/>
        <end position="98"/>
    </location>
</feature>
<keyword evidence="5 13" id="KW-0349">Heme</keyword>
<evidence type="ECO:0000256" key="2">
    <source>
        <dbReference type="ARBA" id="ARBA00004167"/>
    </source>
</evidence>
<dbReference type="PRINTS" id="PR00385">
    <property type="entry name" value="P450"/>
</dbReference>
<comment type="cofactor">
    <cofactor evidence="1 13">
        <name>heme</name>
        <dbReference type="ChEBI" id="CHEBI:30413"/>
    </cofactor>
</comment>
<evidence type="ECO:0000256" key="3">
    <source>
        <dbReference type="ARBA" id="ARBA00004913"/>
    </source>
</evidence>
<dbReference type="PANTHER" id="PTHR47944">
    <property type="entry name" value="CYTOCHROME P450 98A9"/>
    <property type="match status" value="1"/>
</dbReference>
<comment type="subcellular location">
    <subcellularLocation>
        <location evidence="2">Membrane</location>
        <topology evidence="2">Single-pass membrane protein</topology>
    </subcellularLocation>
</comment>
<dbReference type="InterPro" id="IPR017972">
    <property type="entry name" value="Cyt_P450_CS"/>
</dbReference>
<keyword evidence="7 13" id="KW-0479">Metal-binding</keyword>
<reference evidence="16 17" key="1">
    <citation type="submission" date="2020-09" db="EMBL/GenBank/DDBJ databases">
        <title>De no assembly of potato wild relative species, Solanum commersonii.</title>
        <authorList>
            <person name="Cho K."/>
        </authorList>
    </citation>
    <scope>NUCLEOTIDE SEQUENCE [LARGE SCALE GENOMIC DNA]</scope>
    <source>
        <strain evidence="16">LZ3.2</strain>
        <tissue evidence="16">Leaf</tissue>
    </source>
</reference>
<dbReference type="InterPro" id="IPR002401">
    <property type="entry name" value="Cyt_P450_E_grp-I"/>
</dbReference>
<dbReference type="PANTHER" id="PTHR47944:SF5">
    <property type="entry name" value="CYTOCHROME P450 71A1-LIKE"/>
    <property type="match status" value="1"/>
</dbReference>
<evidence type="ECO:0000256" key="10">
    <source>
        <dbReference type="ARBA" id="ARBA00023004"/>
    </source>
</evidence>
<keyword evidence="17" id="KW-1185">Reference proteome</keyword>
<evidence type="ECO:0000256" key="11">
    <source>
        <dbReference type="ARBA" id="ARBA00023033"/>
    </source>
</evidence>
<dbReference type="PROSITE" id="PS00086">
    <property type="entry name" value="CYTOCHROME_P450"/>
    <property type="match status" value="1"/>
</dbReference>
<dbReference type="CDD" id="cd20618">
    <property type="entry name" value="CYP71_clan"/>
    <property type="match status" value="1"/>
</dbReference>
<accession>A0A9J5ZHJ2</accession>
<evidence type="ECO:0008006" key="18">
    <source>
        <dbReference type="Google" id="ProtNLM"/>
    </source>
</evidence>
<dbReference type="InterPro" id="IPR036396">
    <property type="entry name" value="Cyt_P450_sf"/>
</dbReference>
<dbReference type="GO" id="GO:0016705">
    <property type="term" value="F:oxidoreductase activity, acting on paired donors, with incorporation or reduction of molecular oxygen"/>
    <property type="evidence" value="ECO:0007669"/>
    <property type="project" value="InterPro"/>
</dbReference>
<dbReference type="GO" id="GO:0016020">
    <property type="term" value="C:membrane"/>
    <property type="evidence" value="ECO:0007669"/>
    <property type="project" value="UniProtKB-SubCell"/>
</dbReference>
<comment type="caution">
    <text evidence="16">The sequence shown here is derived from an EMBL/GenBank/DDBJ whole genome shotgun (WGS) entry which is preliminary data.</text>
</comment>
<evidence type="ECO:0000256" key="4">
    <source>
        <dbReference type="ARBA" id="ARBA00010617"/>
    </source>
</evidence>
<dbReference type="EMBL" id="JACXVP010000004">
    <property type="protein sequence ID" value="KAG5612395.1"/>
    <property type="molecule type" value="Genomic_DNA"/>
</dbReference>
<evidence type="ECO:0000256" key="6">
    <source>
        <dbReference type="ARBA" id="ARBA00022692"/>
    </source>
</evidence>
<feature type="transmembrane region" description="Helical" evidence="15">
    <location>
        <begin position="6"/>
        <end position="25"/>
    </location>
</feature>
<keyword evidence="9 14" id="KW-0560">Oxidoreductase</keyword>
<keyword evidence="10 13" id="KW-0408">Iron</keyword>
<keyword evidence="6 15" id="KW-0812">Transmembrane</keyword>
<evidence type="ECO:0000256" key="15">
    <source>
        <dbReference type="SAM" id="Phobius"/>
    </source>
</evidence>
<feature type="binding site" description="axial binding residue" evidence="13">
    <location>
        <position position="520"/>
    </location>
    <ligand>
        <name>heme</name>
        <dbReference type="ChEBI" id="CHEBI:30413"/>
    </ligand>
    <ligandPart>
        <name>Fe</name>
        <dbReference type="ChEBI" id="CHEBI:18248"/>
    </ligandPart>
</feature>
<evidence type="ECO:0000256" key="14">
    <source>
        <dbReference type="RuleBase" id="RU000461"/>
    </source>
</evidence>
<evidence type="ECO:0000313" key="17">
    <source>
        <dbReference type="Proteomes" id="UP000824120"/>
    </source>
</evidence>
<dbReference type="AlphaFoldDB" id="A0A9J5ZHJ2"/>
<dbReference type="Pfam" id="PF00067">
    <property type="entry name" value="p450"/>
    <property type="match status" value="2"/>
</dbReference>
<comment type="similarity">
    <text evidence="4 14">Belongs to the cytochrome P450 family.</text>
</comment>
<sequence length="583" mass="66876">MEIPWVFIVFGSWLLALAFVLKLFNHPKRKLPPGPKPWPIIGNLNLLGSLPHVSFHHLSQKYGDLILLKFGSKPMEISWVFIVFGEWLLALVFLLKLFNHPKRKLPPGPKPWPIIGNLNLLGSLPHVSFYHLSQKYGDLMVLKFGSKPVLVASSPEMAKEILKTHDIIFASRPPLAAGKYTGFNYSDMLWASYGAYWRQARKICLSEIFSPKRLDSLEYIRIEERQTLISRLFPQSGKPILLKDHLPRFTLRTISRMAMSDKYCSDQSNSDTSIATLERLQWMLDEWFVLGGVINLGDWIPLFSWFDLQGYVRRMKALGKNFTQFYKYVIDGHNATKMQTTGDFAPKDMVDALLHISNDPNLVVKLTSDHMMGLINNLLAGGTDTAAATIEWTFQELLRRPNIIDKAHHELDKAIGRERWVEEEDFSKLPYIDAIIKESLRLHPLCALLPPHYSIEDCNVAGYDIPKGTIVYVNAWSLGRNSKYWDRAEEFIPERFIENNIDIKGQNFALLPFGSGRRRCPGYSLGMKLVRTTMANLLHGFNWKLTGDMRPEDISMEEIYGLTTHPKKPISVIMEPRLPLHLY</sequence>
<evidence type="ECO:0000256" key="9">
    <source>
        <dbReference type="ARBA" id="ARBA00023002"/>
    </source>
</evidence>
<keyword evidence="12 15" id="KW-0472">Membrane</keyword>
<evidence type="ECO:0000256" key="8">
    <source>
        <dbReference type="ARBA" id="ARBA00022989"/>
    </source>
</evidence>
<name>A0A9J5ZHJ2_SOLCO</name>
<evidence type="ECO:0000256" key="1">
    <source>
        <dbReference type="ARBA" id="ARBA00001971"/>
    </source>
</evidence>
<dbReference type="GO" id="GO:0005506">
    <property type="term" value="F:iron ion binding"/>
    <property type="evidence" value="ECO:0007669"/>
    <property type="project" value="InterPro"/>
</dbReference>